<dbReference type="EMBL" id="QRJE01000027">
    <property type="protein sequence ID" value="RHH08788.1"/>
    <property type="molecule type" value="Genomic_DNA"/>
</dbReference>
<evidence type="ECO:0000313" key="1">
    <source>
        <dbReference type="EMBL" id="RHH08788.1"/>
    </source>
</evidence>
<evidence type="ECO:0008006" key="3">
    <source>
        <dbReference type="Google" id="ProtNLM"/>
    </source>
</evidence>
<sequence>MFVASMKRQGVEVHFRHMEQSNKLQDIVFTMDSYHFNGSKVGRRFSYSKFGTTLFSWAVPPLFASGSLCCRI</sequence>
<accession>A0A396BXH7</accession>
<proteinExistence type="predicted"/>
<dbReference type="AlphaFoldDB" id="A0A396BXH7"/>
<reference evidence="1 2" key="1">
    <citation type="submission" date="2018-08" db="EMBL/GenBank/DDBJ databases">
        <title>A genome reference for cultivated species of the human gut microbiota.</title>
        <authorList>
            <person name="Zou Y."/>
            <person name="Xue W."/>
            <person name="Luo G."/>
        </authorList>
    </citation>
    <scope>NUCLEOTIDE SEQUENCE [LARGE SCALE GENOMIC DNA]</scope>
    <source>
        <strain evidence="1 2">AM18-6</strain>
    </source>
</reference>
<dbReference type="KEGG" id="bfb:VU15_18615"/>
<organism evidence="1 2">
    <name type="scientific">Bacteroides fragilis</name>
    <dbReference type="NCBI Taxonomy" id="817"/>
    <lineage>
        <taxon>Bacteria</taxon>
        <taxon>Pseudomonadati</taxon>
        <taxon>Bacteroidota</taxon>
        <taxon>Bacteroidia</taxon>
        <taxon>Bacteroidales</taxon>
        <taxon>Bacteroidaceae</taxon>
        <taxon>Bacteroides</taxon>
    </lineage>
</organism>
<name>A0A396BXH7_BACFG</name>
<dbReference type="KEGG" id="bfb:VU15_14400"/>
<protein>
    <recommendedName>
        <fullName evidence="3">Mobilization BmgA domain protein</fullName>
    </recommendedName>
</protein>
<gene>
    <name evidence="1" type="ORF">DW228_16455</name>
</gene>
<comment type="caution">
    <text evidence="1">The sequence shown here is derived from an EMBL/GenBank/DDBJ whole genome shotgun (WGS) entry which is preliminary data.</text>
</comment>
<evidence type="ECO:0000313" key="2">
    <source>
        <dbReference type="Proteomes" id="UP000266644"/>
    </source>
</evidence>
<dbReference type="Proteomes" id="UP000266644">
    <property type="component" value="Unassembled WGS sequence"/>
</dbReference>